<dbReference type="GO" id="GO:0005524">
    <property type="term" value="F:ATP binding"/>
    <property type="evidence" value="ECO:0007669"/>
    <property type="project" value="InterPro"/>
</dbReference>
<dbReference type="InterPro" id="IPR056599">
    <property type="entry name" value="AAA_lid_fung"/>
</dbReference>
<keyword evidence="5" id="KW-1185">Reference proteome</keyword>
<name>A0A3D8QZZ8_9EURO</name>
<dbReference type="InterPro" id="IPR003593">
    <property type="entry name" value="AAA+_ATPase"/>
</dbReference>
<dbReference type="GO" id="GO:0016887">
    <property type="term" value="F:ATP hydrolysis activity"/>
    <property type="evidence" value="ECO:0007669"/>
    <property type="project" value="InterPro"/>
</dbReference>
<dbReference type="Pfam" id="PF24883">
    <property type="entry name" value="NPHP3_N"/>
    <property type="match status" value="1"/>
</dbReference>
<proteinExistence type="predicted"/>
<dbReference type="InterPro" id="IPR056125">
    <property type="entry name" value="DUF7708"/>
</dbReference>
<organism evidence="4 5">
    <name type="scientific">Aspergillus mulundensis</name>
    <dbReference type="NCBI Taxonomy" id="1810919"/>
    <lineage>
        <taxon>Eukaryota</taxon>
        <taxon>Fungi</taxon>
        <taxon>Dikarya</taxon>
        <taxon>Ascomycota</taxon>
        <taxon>Pezizomycotina</taxon>
        <taxon>Eurotiomycetes</taxon>
        <taxon>Eurotiomycetidae</taxon>
        <taxon>Eurotiales</taxon>
        <taxon>Aspergillaceae</taxon>
        <taxon>Aspergillus</taxon>
        <taxon>Aspergillus subgen. Nidulantes</taxon>
    </lineage>
</organism>
<evidence type="ECO:0000313" key="4">
    <source>
        <dbReference type="EMBL" id="RDW67382.1"/>
    </source>
</evidence>
<dbReference type="InterPro" id="IPR003959">
    <property type="entry name" value="ATPase_AAA_core"/>
</dbReference>
<dbReference type="AlphaFoldDB" id="A0A3D8QZZ8"/>
<feature type="region of interest" description="Disordered" evidence="2">
    <location>
        <begin position="1"/>
        <end position="23"/>
    </location>
</feature>
<dbReference type="GeneID" id="38119618"/>
<dbReference type="InterPro" id="IPR056884">
    <property type="entry name" value="NPHP3-like_N"/>
</dbReference>
<dbReference type="Pfam" id="PF23232">
    <property type="entry name" value="AAA_lid_13"/>
    <property type="match status" value="1"/>
</dbReference>
<comment type="caution">
    <text evidence="4">The sequence shown here is derived from an EMBL/GenBank/DDBJ whole genome shotgun (WGS) entry which is preliminary data.</text>
</comment>
<dbReference type="EMBL" id="PVWQ01000012">
    <property type="protein sequence ID" value="RDW67382.1"/>
    <property type="molecule type" value="Genomic_DNA"/>
</dbReference>
<sequence length="1137" mass="128729">MAGPVQPTKRDSNGSQDKNSALAQRWSVEVWSERITSQQSVQISRDKLQKRVDAFLAHASVQENDELERSRQRLMDMIKEAQTASKEANPEAKEGSFRAKLQQGLTSTSEAVYRYSQILDPMMAQAPGYVSLAYGGIKIILTAQINYQELKEKVTVYLEQIATRFELIDHLTAYIPTKNLVARVGQAYSLFTKFLSKAVKHYTRSRMKTYLKALSSPWERFQELVDAIGQTFVDIKDIAQFHGLLAGQVNLEVSQRTLALMERQGEKSDTNTALLEDVLSQLHAISIQFTKEEDIRETASLVRQHVDQVQDDPTLSRSKVEPTEDKTDEHQSTMLDQLGGIFADLKNYNEETQRRKIAIEEAPGMQNHRSTQRNLLRSEKVLSWIESDVSQLLWVEGNNVLRRSDFNACFAIPLLVMGEGSFESTLVLRHFCGDSGMARRPSTLVQALLYQVIERNPSILQKRKHAFTSESAPTTQNLWKLLVECLEIVSAQCTFIIIDSFDHLDAEDAHEEGAMLAQLNDLVKDKTKLVKVLLTASLAQPLSTLPEEYQALTIQRFPRPGLRRSLSTAILEDQAQLISHQIIEIQERRCKLVSFHEIPFLYPSGTVIYQKNGDHWQAFVVAELSGMDPQPFGDFAPLQIRAWSVDHNGKYFTKKYHSLTIGRFSGKQEITRLKFIPAGYMPDETAVRKTLVTRGRRYWELGSTVSYNQFDGKHGPVRIVIDQQLRPLEETPTAQELADQFRPSGAHDLKPGVLITCPPGVAVFLLPELRWSTMDVDKIKELAVDEYRDLRSLIVDPGYKEILRSFVAGQGVSEGYPKGDDLRGPATAGTTVLLHGAPGTGKTFSVECLAESVQRPLLRLTHATLGGSVREVAKSLEESFHLSDRWGCIMLLDDVDTFLSTRTQDMSQNIMATLFMQLTEKHNGLLFLTTNRVGVLDEAFQSRIHMKLYYPRFTLEQVEAVLERSLRGIQDRFHSTGTKFRAEYIEIMEFIKRARENKAMQSFNGRDIINTCETALLLAKHEIRGDNGRGSIDPDAVLRLKASHFETAIKIATGFNHYMKEVRTRSDFDASAGYAGANTFLPERYSGGPGLQSSQDQNQYAQYNMPHEIPPHLVSPYRQRPMQRMQHERDNDYGEGE</sequence>
<dbReference type="STRING" id="1810919.A0A3D8QZZ8"/>
<dbReference type="OrthoDB" id="61900at2759"/>
<dbReference type="Pfam" id="PF24809">
    <property type="entry name" value="DUF7708"/>
    <property type="match status" value="1"/>
</dbReference>
<feature type="compositionally biased region" description="Basic and acidic residues" evidence="2">
    <location>
        <begin position="318"/>
        <end position="331"/>
    </location>
</feature>
<dbReference type="PANTHER" id="PTHR46411:SF3">
    <property type="entry name" value="AAA+ ATPASE DOMAIN-CONTAINING PROTEIN"/>
    <property type="match status" value="1"/>
</dbReference>
<dbReference type="InterPro" id="IPR027417">
    <property type="entry name" value="P-loop_NTPase"/>
</dbReference>
<feature type="region of interest" description="Disordered" evidence="2">
    <location>
        <begin position="1103"/>
        <end position="1137"/>
    </location>
</feature>
<dbReference type="SMR" id="A0A3D8QZZ8"/>
<feature type="compositionally biased region" description="Polar residues" evidence="2">
    <location>
        <begin position="13"/>
        <end position="22"/>
    </location>
</feature>
<dbReference type="SMART" id="SM00382">
    <property type="entry name" value="AAA"/>
    <property type="match status" value="1"/>
</dbReference>
<feature type="domain" description="AAA+ ATPase" evidence="3">
    <location>
        <begin position="828"/>
        <end position="954"/>
    </location>
</feature>
<protein>
    <recommendedName>
        <fullName evidence="3">AAA+ ATPase domain-containing protein</fullName>
    </recommendedName>
</protein>
<dbReference type="SUPFAM" id="SSF52540">
    <property type="entry name" value="P-loop containing nucleoside triphosphate hydrolases"/>
    <property type="match status" value="1"/>
</dbReference>
<evidence type="ECO:0000259" key="3">
    <source>
        <dbReference type="SMART" id="SM00382"/>
    </source>
</evidence>
<dbReference type="Gene3D" id="3.40.50.300">
    <property type="entry name" value="P-loop containing nucleotide triphosphate hydrolases"/>
    <property type="match status" value="1"/>
</dbReference>
<dbReference type="CDD" id="cd19481">
    <property type="entry name" value="RecA-like_protease"/>
    <property type="match status" value="1"/>
</dbReference>
<accession>A0A3D8QZZ8</accession>
<dbReference type="Pfam" id="PF22942">
    <property type="entry name" value="DUF7025"/>
    <property type="match status" value="1"/>
</dbReference>
<feature type="region of interest" description="Disordered" evidence="2">
    <location>
        <begin position="305"/>
        <end position="331"/>
    </location>
</feature>
<evidence type="ECO:0000256" key="1">
    <source>
        <dbReference type="ARBA" id="ARBA00022737"/>
    </source>
</evidence>
<dbReference type="InterPro" id="IPR054289">
    <property type="entry name" value="DUF7025"/>
</dbReference>
<dbReference type="Proteomes" id="UP000256690">
    <property type="component" value="Unassembled WGS sequence"/>
</dbReference>
<dbReference type="PANTHER" id="PTHR46411">
    <property type="entry name" value="FAMILY ATPASE, PUTATIVE-RELATED"/>
    <property type="match status" value="1"/>
</dbReference>
<evidence type="ECO:0000313" key="5">
    <source>
        <dbReference type="Proteomes" id="UP000256690"/>
    </source>
</evidence>
<dbReference type="Pfam" id="PF00004">
    <property type="entry name" value="AAA"/>
    <property type="match status" value="1"/>
</dbReference>
<feature type="compositionally biased region" description="Basic and acidic residues" evidence="2">
    <location>
        <begin position="1125"/>
        <end position="1137"/>
    </location>
</feature>
<keyword evidence="1" id="KW-0677">Repeat</keyword>
<gene>
    <name evidence="4" type="ORF">DSM5745_09248</name>
</gene>
<dbReference type="RefSeq" id="XP_026600350.1">
    <property type="nucleotide sequence ID" value="XM_026751264.1"/>
</dbReference>
<evidence type="ECO:0000256" key="2">
    <source>
        <dbReference type="SAM" id="MobiDB-lite"/>
    </source>
</evidence>
<reference evidence="4 5" key="1">
    <citation type="journal article" date="2018" name="IMA Fungus">
        <title>IMA Genome-F 9: Draft genome sequence of Annulohypoxylon stygium, Aspergillus mulundensis, Berkeleyomyces basicola (syn. Thielaviopsis basicola), Ceratocystis smalleyi, two Cercospora beticola strains, Coleophoma cylindrospora, Fusarium fracticaudum, Phialophora cf. hyalina, and Morchella septimelata.</title>
        <authorList>
            <person name="Wingfield B.D."/>
            <person name="Bills G.F."/>
            <person name="Dong Y."/>
            <person name="Huang W."/>
            <person name="Nel W.J."/>
            <person name="Swalarsk-Parry B.S."/>
            <person name="Vaghefi N."/>
            <person name="Wilken P.M."/>
            <person name="An Z."/>
            <person name="de Beer Z.W."/>
            <person name="De Vos L."/>
            <person name="Chen L."/>
            <person name="Duong T.A."/>
            <person name="Gao Y."/>
            <person name="Hammerbacher A."/>
            <person name="Kikkert J.R."/>
            <person name="Li Y."/>
            <person name="Li H."/>
            <person name="Li K."/>
            <person name="Li Q."/>
            <person name="Liu X."/>
            <person name="Ma X."/>
            <person name="Naidoo K."/>
            <person name="Pethybridge S.J."/>
            <person name="Sun J."/>
            <person name="Steenkamp E.T."/>
            <person name="van der Nest M.A."/>
            <person name="van Wyk S."/>
            <person name="Wingfield M.J."/>
            <person name="Xiong C."/>
            <person name="Yue Q."/>
            <person name="Zhang X."/>
        </authorList>
    </citation>
    <scope>NUCLEOTIDE SEQUENCE [LARGE SCALE GENOMIC DNA]</scope>
    <source>
        <strain evidence="4 5">DSM 5745</strain>
    </source>
</reference>